<reference evidence="2 3" key="1">
    <citation type="submission" date="2017-10" db="EMBL/GenBank/DDBJ databases">
        <title>Sequencing the genomes of 1000 actinobacteria strains.</title>
        <authorList>
            <person name="Klenk H.-P."/>
        </authorList>
    </citation>
    <scope>NUCLEOTIDE SEQUENCE [LARGE SCALE GENOMIC DNA]</scope>
    <source>
        <strain evidence="2 3">DSM 21801</strain>
    </source>
</reference>
<keyword evidence="3" id="KW-1185">Reference proteome</keyword>
<dbReference type="OrthoDB" id="5150050at2"/>
<proteinExistence type="predicted"/>
<sequence length="109" mass="11238">MQTRRLLAATSAIAVLGLAACSGESGSDSSRPDAAQVADTLSADEGFEELGITDDQLMCVSQAYVDSDLSDEALQALIGGDEEYVPSEEDQTVLTDLITGAAGECFSEG</sequence>
<dbReference type="PROSITE" id="PS51257">
    <property type="entry name" value="PROKAR_LIPOPROTEIN"/>
    <property type="match status" value="1"/>
</dbReference>
<gene>
    <name evidence="2" type="ORF">ATL40_1398</name>
</gene>
<name>A0A2A9CZH6_9MICO</name>
<comment type="caution">
    <text evidence="2">The sequence shown here is derived from an EMBL/GenBank/DDBJ whole genome shotgun (WGS) entry which is preliminary data.</text>
</comment>
<dbReference type="RefSeq" id="WP_098468889.1">
    <property type="nucleotide sequence ID" value="NZ_PDJD01000001.1"/>
</dbReference>
<evidence type="ECO:0000313" key="2">
    <source>
        <dbReference type="EMBL" id="PFG19824.1"/>
    </source>
</evidence>
<dbReference type="AlphaFoldDB" id="A0A2A9CZH6"/>
<accession>A0A2A9CZH6</accession>
<organism evidence="2 3">
    <name type="scientific">Serinibacter salmoneus</name>
    <dbReference type="NCBI Taxonomy" id="556530"/>
    <lineage>
        <taxon>Bacteria</taxon>
        <taxon>Bacillati</taxon>
        <taxon>Actinomycetota</taxon>
        <taxon>Actinomycetes</taxon>
        <taxon>Micrococcales</taxon>
        <taxon>Beutenbergiaceae</taxon>
        <taxon>Serinibacter</taxon>
    </lineage>
</organism>
<dbReference type="Proteomes" id="UP000224915">
    <property type="component" value="Unassembled WGS sequence"/>
</dbReference>
<protein>
    <submittedName>
        <fullName evidence="2">Uncharacterized protein</fullName>
    </submittedName>
</protein>
<evidence type="ECO:0000313" key="3">
    <source>
        <dbReference type="Proteomes" id="UP000224915"/>
    </source>
</evidence>
<feature type="region of interest" description="Disordered" evidence="1">
    <location>
        <begin position="23"/>
        <end position="42"/>
    </location>
</feature>
<evidence type="ECO:0000256" key="1">
    <source>
        <dbReference type="SAM" id="MobiDB-lite"/>
    </source>
</evidence>
<dbReference type="EMBL" id="PDJD01000001">
    <property type="protein sequence ID" value="PFG19824.1"/>
    <property type="molecule type" value="Genomic_DNA"/>
</dbReference>